<evidence type="ECO:0000256" key="3">
    <source>
        <dbReference type="ARBA" id="ARBA00023163"/>
    </source>
</evidence>
<evidence type="ECO:0000259" key="4">
    <source>
        <dbReference type="PROSITE" id="PS01124"/>
    </source>
</evidence>
<accession>A0A6I6LTL4</accession>
<gene>
    <name evidence="5" type="ORF">GQA94_06100</name>
</gene>
<name>A0A6I6LTL4_STUST</name>
<dbReference type="OrthoDB" id="5582699at2"/>
<dbReference type="GO" id="GO:0003700">
    <property type="term" value="F:DNA-binding transcription factor activity"/>
    <property type="evidence" value="ECO:0007669"/>
    <property type="project" value="InterPro"/>
</dbReference>
<evidence type="ECO:0000256" key="1">
    <source>
        <dbReference type="ARBA" id="ARBA00023015"/>
    </source>
</evidence>
<feature type="domain" description="HTH araC/xylS-type" evidence="4">
    <location>
        <begin position="246"/>
        <end position="343"/>
    </location>
</feature>
<dbReference type="PANTHER" id="PTHR47894">
    <property type="entry name" value="HTH-TYPE TRANSCRIPTIONAL REGULATOR GADX"/>
    <property type="match status" value="1"/>
</dbReference>
<evidence type="ECO:0000313" key="6">
    <source>
        <dbReference type="Proteomes" id="UP000438983"/>
    </source>
</evidence>
<keyword evidence="2" id="KW-0238">DNA-binding</keyword>
<reference evidence="5 6" key="1">
    <citation type="submission" date="2019-12" db="EMBL/GenBank/DDBJ databases">
        <title>Complete genome sequence of Pseudomonas stutzeri.</title>
        <authorList>
            <person name="Lim S.R."/>
            <person name="Kim J.H."/>
        </authorList>
    </citation>
    <scope>NUCLEOTIDE SEQUENCE [LARGE SCALE GENOMIC DNA]</scope>
    <source>
        <strain evidence="5 6">PM101005</strain>
    </source>
</reference>
<organism evidence="5 6">
    <name type="scientific">Stutzerimonas stutzeri</name>
    <name type="common">Pseudomonas stutzeri</name>
    <dbReference type="NCBI Taxonomy" id="316"/>
    <lineage>
        <taxon>Bacteria</taxon>
        <taxon>Pseudomonadati</taxon>
        <taxon>Pseudomonadota</taxon>
        <taxon>Gammaproteobacteria</taxon>
        <taxon>Pseudomonadales</taxon>
        <taxon>Pseudomonadaceae</taxon>
        <taxon>Stutzerimonas</taxon>
    </lineage>
</organism>
<dbReference type="InterPro" id="IPR032687">
    <property type="entry name" value="AraC-type_N"/>
</dbReference>
<sequence length="344" mass="39391">MSGHALSGAYDADSRFIAAHHLPSVLIDLARLRNIDTHHLLRGCELFYEDIVTGRAVINPRQFLRLMDNARRLLSAPDTSFLFGQRLWPGHYGPCSQLLEQADNLQQALDRLSEYRALLSPLLTPVMHFDDHHMHLYWRDSCGAGELSIFLLEASMTAVVALARRQQNERLPWRFQFAYPEPSYVEQYWVHLGDKLAFDRPSTVMSVPREFVLRPWPGAGSTGVQVARQSCSAQLQNWGWQTSFLDRLRGYLSQHIRHPLSLERVAAAFETSPASLKRRLSKHGTSFQEQLDQARRDLALYLYQIKGYSNDEVAHRLGFSDTTNFRRSFKRWTGLVPSDLGAVL</sequence>
<proteinExistence type="predicted"/>
<evidence type="ECO:0000313" key="5">
    <source>
        <dbReference type="EMBL" id="QGZ29661.1"/>
    </source>
</evidence>
<keyword evidence="3" id="KW-0804">Transcription</keyword>
<dbReference type="PROSITE" id="PS01124">
    <property type="entry name" value="HTH_ARAC_FAMILY_2"/>
    <property type="match status" value="1"/>
</dbReference>
<keyword evidence="1" id="KW-0805">Transcription regulation</keyword>
<dbReference type="InterPro" id="IPR009057">
    <property type="entry name" value="Homeodomain-like_sf"/>
</dbReference>
<dbReference type="PANTHER" id="PTHR47894:SF1">
    <property type="entry name" value="HTH-TYPE TRANSCRIPTIONAL REGULATOR VQSM"/>
    <property type="match status" value="1"/>
</dbReference>
<dbReference type="SMART" id="SM00342">
    <property type="entry name" value="HTH_ARAC"/>
    <property type="match status" value="1"/>
</dbReference>
<dbReference type="Pfam" id="PF12625">
    <property type="entry name" value="Arabinose_bd"/>
    <property type="match status" value="1"/>
</dbReference>
<dbReference type="AlphaFoldDB" id="A0A6I6LTL4"/>
<dbReference type="RefSeq" id="WP_158187240.1">
    <property type="nucleotide sequence ID" value="NZ_CP046902.1"/>
</dbReference>
<dbReference type="GO" id="GO:0000976">
    <property type="term" value="F:transcription cis-regulatory region binding"/>
    <property type="evidence" value="ECO:0007669"/>
    <property type="project" value="TreeGrafter"/>
</dbReference>
<dbReference type="InterPro" id="IPR018060">
    <property type="entry name" value="HTH_AraC"/>
</dbReference>
<protein>
    <submittedName>
        <fullName evidence="5">Helix-turn-helix domain-containing protein</fullName>
    </submittedName>
</protein>
<dbReference type="GO" id="GO:0005829">
    <property type="term" value="C:cytosol"/>
    <property type="evidence" value="ECO:0007669"/>
    <property type="project" value="TreeGrafter"/>
</dbReference>
<evidence type="ECO:0000256" key="2">
    <source>
        <dbReference type="ARBA" id="ARBA00023125"/>
    </source>
</evidence>
<dbReference type="Pfam" id="PF12833">
    <property type="entry name" value="HTH_18"/>
    <property type="match status" value="1"/>
</dbReference>
<dbReference type="EMBL" id="CP046902">
    <property type="protein sequence ID" value="QGZ29661.1"/>
    <property type="molecule type" value="Genomic_DNA"/>
</dbReference>
<dbReference type="SUPFAM" id="SSF46689">
    <property type="entry name" value="Homeodomain-like"/>
    <property type="match status" value="1"/>
</dbReference>
<dbReference type="Proteomes" id="UP000438983">
    <property type="component" value="Chromosome"/>
</dbReference>
<dbReference type="Gene3D" id="1.10.10.60">
    <property type="entry name" value="Homeodomain-like"/>
    <property type="match status" value="1"/>
</dbReference>